<evidence type="ECO:0000256" key="1">
    <source>
        <dbReference type="ARBA" id="ARBA00000966"/>
    </source>
</evidence>
<keyword evidence="3 9" id="KW-0732">Signal</keyword>
<feature type="domain" description="CBM6" evidence="11">
    <location>
        <begin position="31"/>
        <end position="155"/>
    </location>
</feature>
<dbReference type="CDD" id="cd04082">
    <property type="entry name" value="CBM35_pectate_lyase-like"/>
    <property type="match status" value="1"/>
</dbReference>
<reference evidence="12 13" key="1">
    <citation type="submission" date="2020-08" db="EMBL/GenBank/DDBJ databases">
        <title>Sequencing the genomes of 1000 actinobacteria strains.</title>
        <authorList>
            <person name="Klenk H.-P."/>
        </authorList>
    </citation>
    <scope>NUCLEOTIDE SEQUENCE [LARGE SCALE GENOMIC DNA]</scope>
    <source>
        <strain evidence="12 13">DSM 44230</strain>
    </source>
</reference>
<dbReference type="SUPFAM" id="SSF49785">
    <property type="entry name" value="Galactose-binding domain-like"/>
    <property type="match status" value="1"/>
</dbReference>
<dbReference type="InterPro" id="IPR018087">
    <property type="entry name" value="Glyco_hydro_5_CS"/>
</dbReference>
<dbReference type="AlphaFoldDB" id="A0A7W7CEU3"/>
<keyword evidence="5 7" id="KW-0326">Glycosidase</keyword>
<keyword evidence="13" id="KW-1185">Reference proteome</keyword>
<dbReference type="InterPro" id="IPR003961">
    <property type="entry name" value="FN3_dom"/>
</dbReference>
<dbReference type="SMART" id="SM00606">
    <property type="entry name" value="CBD_IV"/>
    <property type="match status" value="1"/>
</dbReference>
<dbReference type="EMBL" id="JACHMH010000001">
    <property type="protein sequence ID" value="MBB4679900.1"/>
    <property type="molecule type" value="Genomic_DNA"/>
</dbReference>
<dbReference type="PROSITE" id="PS00659">
    <property type="entry name" value="GLYCOSYL_HYDROL_F5"/>
    <property type="match status" value="1"/>
</dbReference>
<dbReference type="PANTHER" id="PTHR34142:SF1">
    <property type="entry name" value="GLYCOSIDE HYDROLASE FAMILY 5 DOMAIN-CONTAINING PROTEIN"/>
    <property type="match status" value="1"/>
</dbReference>
<evidence type="ECO:0000256" key="2">
    <source>
        <dbReference type="ARBA" id="ARBA00012601"/>
    </source>
</evidence>
<evidence type="ECO:0000256" key="8">
    <source>
        <dbReference type="SAM" id="MobiDB-lite"/>
    </source>
</evidence>
<feature type="chain" id="PRO_5030920366" description="cellulase" evidence="9">
    <location>
        <begin position="25"/>
        <end position="568"/>
    </location>
</feature>
<dbReference type="PROSITE" id="PS51175">
    <property type="entry name" value="CBM6"/>
    <property type="match status" value="1"/>
</dbReference>
<evidence type="ECO:0000256" key="4">
    <source>
        <dbReference type="ARBA" id="ARBA00022801"/>
    </source>
</evidence>
<dbReference type="Gene3D" id="2.60.120.260">
    <property type="entry name" value="Galactose-binding domain-like"/>
    <property type="match status" value="1"/>
</dbReference>
<name>A0A7W7CEU3_9PSEU</name>
<dbReference type="GO" id="GO:0030246">
    <property type="term" value="F:carbohydrate binding"/>
    <property type="evidence" value="ECO:0007669"/>
    <property type="project" value="InterPro"/>
</dbReference>
<comment type="catalytic activity">
    <reaction evidence="1">
        <text>Endohydrolysis of (1-&gt;4)-beta-D-glucosidic linkages in cellulose, lichenin and cereal beta-D-glucans.</text>
        <dbReference type="EC" id="3.2.1.4"/>
    </reaction>
</comment>
<evidence type="ECO:0000313" key="12">
    <source>
        <dbReference type="EMBL" id="MBB4679900.1"/>
    </source>
</evidence>
<evidence type="ECO:0000256" key="6">
    <source>
        <dbReference type="ARBA" id="ARBA00023326"/>
    </source>
</evidence>
<dbReference type="InterPro" id="IPR008979">
    <property type="entry name" value="Galactose-bd-like_sf"/>
</dbReference>
<dbReference type="EC" id="3.2.1.4" evidence="2"/>
<dbReference type="RefSeq" id="WP_312988344.1">
    <property type="nucleotide sequence ID" value="NZ_BAAAUI010000017.1"/>
</dbReference>
<dbReference type="Pfam" id="PF00041">
    <property type="entry name" value="fn3"/>
    <property type="match status" value="1"/>
</dbReference>
<feature type="signal peptide" evidence="9">
    <location>
        <begin position="1"/>
        <end position="24"/>
    </location>
</feature>
<evidence type="ECO:0000256" key="5">
    <source>
        <dbReference type="ARBA" id="ARBA00023295"/>
    </source>
</evidence>
<dbReference type="Pfam" id="PF00150">
    <property type="entry name" value="Cellulase"/>
    <property type="match status" value="1"/>
</dbReference>
<evidence type="ECO:0000256" key="3">
    <source>
        <dbReference type="ARBA" id="ARBA00022729"/>
    </source>
</evidence>
<dbReference type="Gene3D" id="3.20.20.80">
    <property type="entry name" value="Glycosidases"/>
    <property type="match status" value="1"/>
</dbReference>
<dbReference type="SMART" id="SM00060">
    <property type="entry name" value="FN3"/>
    <property type="match status" value="1"/>
</dbReference>
<dbReference type="GO" id="GO:0000272">
    <property type="term" value="P:polysaccharide catabolic process"/>
    <property type="evidence" value="ECO:0007669"/>
    <property type="project" value="UniProtKB-KW"/>
</dbReference>
<dbReference type="SUPFAM" id="SSF49265">
    <property type="entry name" value="Fibronectin type III"/>
    <property type="match status" value="1"/>
</dbReference>
<dbReference type="SUPFAM" id="SSF51445">
    <property type="entry name" value="(Trans)glycosidases"/>
    <property type="match status" value="1"/>
</dbReference>
<organism evidence="12 13">
    <name type="scientific">Crossiella cryophila</name>
    <dbReference type="NCBI Taxonomy" id="43355"/>
    <lineage>
        <taxon>Bacteria</taxon>
        <taxon>Bacillati</taxon>
        <taxon>Actinomycetota</taxon>
        <taxon>Actinomycetes</taxon>
        <taxon>Pseudonocardiales</taxon>
        <taxon>Pseudonocardiaceae</taxon>
        <taxon>Crossiella</taxon>
    </lineage>
</organism>
<keyword evidence="6" id="KW-0119">Carbohydrate metabolism</keyword>
<accession>A0A7W7CEU3</accession>
<dbReference type="Pfam" id="PF03422">
    <property type="entry name" value="CBM_6"/>
    <property type="match status" value="1"/>
</dbReference>
<dbReference type="InterPro" id="IPR005084">
    <property type="entry name" value="CBM6"/>
</dbReference>
<dbReference type="InterPro" id="IPR036116">
    <property type="entry name" value="FN3_sf"/>
</dbReference>
<dbReference type="PRINTS" id="PR00014">
    <property type="entry name" value="FNTYPEIII"/>
</dbReference>
<dbReference type="InterPro" id="IPR001547">
    <property type="entry name" value="Glyco_hydro_5"/>
</dbReference>
<evidence type="ECO:0000256" key="9">
    <source>
        <dbReference type="SAM" id="SignalP"/>
    </source>
</evidence>
<dbReference type="PROSITE" id="PS50853">
    <property type="entry name" value="FN3"/>
    <property type="match status" value="1"/>
</dbReference>
<sequence length="568" mass="60548">MALRPRLLALLAALALAAPTPALANAVAVATEYQAETATISNGVVESNHAGFTGTGFVNYDNETGSYVEFTVNAATAGPATLIFRYANGTTANRPLNVTVNGRAAVSGLAFPGTGAWTTWRTATASVTLTAGANKIRGTATTANGGPNLDRLDAETASGEPDTEPPTIPGNLRSTAVSATSVTLAWNPSTDNVGVAGYEVQRDGVTAGNPTDTGTTVSGLSPNTNYTFSVRAKDAAGNLSGWSASIQVKTSTGGGGGRPADINGQLHVCGVKLCNQYGKPIQLRGMSTHGIQWYSQCVKTASLDALATDWGGDVLRIAMYIQEGGYETDPRKFTDMVHGYIEEATKRGMYALVDWHQLTPGDPNYNLARAKTFFTEIAQRHKDKTNIIYDIANEPNGTAWAKIKTYAEQMIPVIRAQDPDGVVFVGTHGWGSFGISDGRDESDIINNPINATNFMYTFHFYAASHHDEYFNSLQRAASRIPIFITEFGTQTSSGDGGNDFAYSQKYLDFLAANKIGWTNWNFSDDNRSGAVFKPGTCAGSNFTGTGVLKPAGIWIRDRMRTPDEFPTG</sequence>
<dbReference type="InterPro" id="IPR017853">
    <property type="entry name" value="GH"/>
</dbReference>
<keyword evidence="6" id="KW-0624">Polysaccharide degradation</keyword>
<dbReference type="GO" id="GO:0008810">
    <property type="term" value="F:cellulase activity"/>
    <property type="evidence" value="ECO:0007669"/>
    <property type="project" value="UniProtKB-EC"/>
</dbReference>
<dbReference type="InterPro" id="IPR006584">
    <property type="entry name" value="Cellulose-bd_IV"/>
</dbReference>
<evidence type="ECO:0000259" key="10">
    <source>
        <dbReference type="PROSITE" id="PS50853"/>
    </source>
</evidence>
<feature type="region of interest" description="Disordered" evidence="8">
    <location>
        <begin position="138"/>
        <end position="173"/>
    </location>
</feature>
<evidence type="ECO:0000256" key="7">
    <source>
        <dbReference type="RuleBase" id="RU361153"/>
    </source>
</evidence>
<dbReference type="CDD" id="cd00063">
    <property type="entry name" value="FN3"/>
    <property type="match status" value="1"/>
</dbReference>
<feature type="domain" description="Fibronectin type-III" evidence="10">
    <location>
        <begin position="168"/>
        <end position="253"/>
    </location>
</feature>
<dbReference type="PANTHER" id="PTHR34142">
    <property type="entry name" value="ENDO-BETA-1,4-GLUCANASE A"/>
    <property type="match status" value="1"/>
</dbReference>
<evidence type="ECO:0000259" key="11">
    <source>
        <dbReference type="PROSITE" id="PS51175"/>
    </source>
</evidence>
<dbReference type="Gene3D" id="2.60.40.10">
    <property type="entry name" value="Immunoglobulins"/>
    <property type="match status" value="1"/>
</dbReference>
<gene>
    <name evidence="12" type="ORF">HNR67_006018</name>
</gene>
<keyword evidence="4 7" id="KW-0378">Hydrolase</keyword>
<comment type="caution">
    <text evidence="12">The sequence shown here is derived from an EMBL/GenBank/DDBJ whole genome shotgun (WGS) entry which is preliminary data.</text>
</comment>
<comment type="similarity">
    <text evidence="7">Belongs to the glycosyl hydrolase 5 (cellulase A) family.</text>
</comment>
<dbReference type="Proteomes" id="UP000533598">
    <property type="component" value="Unassembled WGS sequence"/>
</dbReference>
<protein>
    <recommendedName>
        <fullName evidence="2">cellulase</fullName>
        <ecNumber evidence="2">3.2.1.4</ecNumber>
    </recommendedName>
</protein>
<proteinExistence type="inferred from homology"/>
<evidence type="ECO:0000313" key="13">
    <source>
        <dbReference type="Proteomes" id="UP000533598"/>
    </source>
</evidence>
<dbReference type="InterPro" id="IPR013783">
    <property type="entry name" value="Ig-like_fold"/>
</dbReference>